<dbReference type="EMBL" id="DS640379">
    <property type="protein sequence ID" value="EEC01812.1"/>
    <property type="molecule type" value="Genomic_DNA"/>
</dbReference>
<dbReference type="VEuPathDB" id="VectorBase:ISCI016448"/>
<dbReference type="Proteomes" id="UP000001555">
    <property type="component" value="Unassembled WGS sequence"/>
</dbReference>
<dbReference type="EMBL" id="ABJB010949885">
    <property type="status" value="NOT_ANNOTATED_CDS"/>
    <property type="molecule type" value="Genomic_DNA"/>
</dbReference>
<evidence type="ECO:0000259" key="2">
    <source>
        <dbReference type="PROSITE" id="PS51444"/>
    </source>
</evidence>
<dbReference type="EMBL" id="ABJB010112071">
    <property type="status" value="NOT_ANNOTATED_CDS"/>
    <property type="molecule type" value="Genomic_DNA"/>
</dbReference>
<keyword evidence="5" id="KW-1185">Reference proteome</keyword>
<feature type="compositionally biased region" description="Pro residues" evidence="1">
    <location>
        <begin position="134"/>
        <end position="173"/>
    </location>
</feature>
<dbReference type="InterPro" id="IPR042201">
    <property type="entry name" value="FH2_Formin_sf"/>
</dbReference>
<feature type="domain" description="FH2" evidence="2">
    <location>
        <begin position="190"/>
        <end position="588"/>
    </location>
</feature>
<evidence type="ECO:0000313" key="3">
    <source>
        <dbReference type="EMBL" id="EEC01812.1"/>
    </source>
</evidence>
<feature type="compositionally biased region" description="Low complexity" evidence="1">
    <location>
        <begin position="177"/>
        <end position="187"/>
    </location>
</feature>
<proteinExistence type="predicted"/>
<dbReference type="STRING" id="6945.B7P5E0"/>
<evidence type="ECO:0000313" key="5">
    <source>
        <dbReference type="Proteomes" id="UP000001555"/>
    </source>
</evidence>
<dbReference type="PANTHER" id="PTHR45920:SF4">
    <property type="entry name" value="FORMIN HOMOLOGY 2 DOMAIN CONTAINING, ISOFORM I"/>
    <property type="match status" value="1"/>
</dbReference>
<dbReference type="Gene3D" id="1.20.58.2220">
    <property type="entry name" value="Formin, FH2 domain"/>
    <property type="match status" value="1"/>
</dbReference>
<feature type="region of interest" description="Disordered" evidence="1">
    <location>
        <begin position="1"/>
        <end position="27"/>
    </location>
</feature>
<dbReference type="HOGENOM" id="CLU_000814_2_1_1"/>
<dbReference type="SMART" id="SM00498">
    <property type="entry name" value="FH2"/>
    <property type="match status" value="1"/>
</dbReference>
<dbReference type="EnsemblMetazoa" id="ISCW016448-RA">
    <property type="protein sequence ID" value="ISCW016448-PA"/>
    <property type="gene ID" value="ISCW016448"/>
</dbReference>
<dbReference type="PROSITE" id="PS51444">
    <property type="entry name" value="FH2"/>
    <property type="match status" value="1"/>
</dbReference>
<dbReference type="OrthoDB" id="9806920at2759"/>
<feature type="region of interest" description="Disordered" evidence="1">
    <location>
        <begin position="638"/>
        <end position="662"/>
    </location>
</feature>
<dbReference type="Pfam" id="PF02181">
    <property type="entry name" value="FH2"/>
    <property type="match status" value="1"/>
</dbReference>
<sequence length="685" mass="77125">MMYGKNHEEENSREEELVRPPQQLKKDGLRELQDRITGRTTECSADVSTAGAVNRAKEGLAASRSRTDFRSLLPQTSSSSIPDLLWKSDNDLQWEQLVRSIRRPLLINDLDFTDLRDDDDADVLQPVGGASGPGLPPPPPPPPNGAPPPPPPPLGGPPPPPLGGPPKAPPPAPSWLQQRQQQQQQQQAAMNALPPKSKKTVKLFWKEVKVDQGLLAKMPKKKTIWDELGRVHVDTQKLEHLFESRAKEVLNRKNQEGKKNEVIVLDAKRSNAINIGMTKLPPPRTIKTAILKMDSTIMNKEGIEKILTTMMPGEDEKNRIMEAQMANPDVPLGNAEQFLLTLASISELEARLRLWAFRLDYDVLEREVAEPLMDLKQAMEEIETNRTLRIILATLLSIGNFLNGAEVKGFQIDYLAKVPEVKDTVHKHSLLHHLCHMVMEKHPDTTDLYSEIGAVTRSSKVDYDEVAKNLSKMESDCKASWEHLKVIAKHDGSAMKANAFLLQAVRILNDCAERIVILGIIHRRIHNRFHKLLVYLGCPPHSIRETKAQQVCKVVSEFALEYRTTRERVQQQFEKKANHRERNKTRGKMITEVSEVRVKFSLCLVPGPGGTLGRHSTPTRDENLTDADDEILESLVKTATAQQSRSEPRIRKKARYGDRKSLRRTLKSGLDLSEDERRSLSAMSS</sequence>
<dbReference type="VEuPathDB" id="VectorBase:ISCP_005780"/>
<dbReference type="EMBL" id="ABJB010973477">
    <property type="status" value="NOT_ANNOTATED_CDS"/>
    <property type="molecule type" value="Genomic_DNA"/>
</dbReference>
<protein>
    <submittedName>
        <fullName evidence="3 4">Fh1/fh2 domains-containing protein, putative</fullName>
    </submittedName>
</protein>
<dbReference type="InParanoid" id="B7P5E0"/>
<evidence type="ECO:0000256" key="1">
    <source>
        <dbReference type="SAM" id="MobiDB-lite"/>
    </source>
</evidence>
<name>B7P5E0_IXOSC</name>
<dbReference type="SUPFAM" id="SSF101447">
    <property type="entry name" value="Formin homology 2 domain (FH2 domain)"/>
    <property type="match status" value="1"/>
</dbReference>
<organism>
    <name type="scientific">Ixodes scapularis</name>
    <name type="common">Black-legged tick</name>
    <name type="synonym">Deer tick</name>
    <dbReference type="NCBI Taxonomy" id="6945"/>
    <lineage>
        <taxon>Eukaryota</taxon>
        <taxon>Metazoa</taxon>
        <taxon>Ecdysozoa</taxon>
        <taxon>Arthropoda</taxon>
        <taxon>Chelicerata</taxon>
        <taxon>Arachnida</taxon>
        <taxon>Acari</taxon>
        <taxon>Parasitiformes</taxon>
        <taxon>Ixodida</taxon>
        <taxon>Ixodoidea</taxon>
        <taxon>Ixodidae</taxon>
        <taxon>Ixodinae</taxon>
        <taxon>Ixodes</taxon>
    </lineage>
</organism>
<evidence type="ECO:0000313" key="4">
    <source>
        <dbReference type="EnsemblMetazoa" id="ISCW016448-PA"/>
    </source>
</evidence>
<dbReference type="PANTHER" id="PTHR45920">
    <property type="entry name" value="FORMIN HOMOLOGY 2 DOMAIN CONTAINING, ISOFORM I"/>
    <property type="match status" value="1"/>
</dbReference>
<gene>
    <name evidence="3" type="ORF">IscW_ISCW016448</name>
</gene>
<dbReference type="VEuPathDB" id="VectorBase:ISCW016448"/>
<dbReference type="EMBL" id="ABJB010517216">
    <property type="status" value="NOT_ANNOTATED_CDS"/>
    <property type="molecule type" value="Genomic_DNA"/>
</dbReference>
<dbReference type="PaxDb" id="6945-B7P5E0"/>
<reference evidence="3 5" key="1">
    <citation type="submission" date="2008-03" db="EMBL/GenBank/DDBJ databases">
        <title>Annotation of Ixodes scapularis.</title>
        <authorList>
            <consortium name="Ixodes scapularis Genome Project Consortium"/>
            <person name="Caler E."/>
            <person name="Hannick L.I."/>
            <person name="Bidwell S."/>
            <person name="Joardar V."/>
            <person name="Thiagarajan M."/>
            <person name="Amedeo P."/>
            <person name="Galinsky K.J."/>
            <person name="Schobel S."/>
            <person name="Inman J."/>
            <person name="Hostetler J."/>
            <person name="Miller J."/>
            <person name="Hammond M."/>
            <person name="Megy K."/>
            <person name="Lawson D."/>
            <person name="Kodira C."/>
            <person name="Sutton G."/>
            <person name="Meyer J."/>
            <person name="Hill C.A."/>
            <person name="Birren B."/>
            <person name="Nene V."/>
            <person name="Collins F."/>
            <person name="Alarcon-Chaidez F."/>
            <person name="Wikel S."/>
            <person name="Strausberg R."/>
        </authorList>
    </citation>
    <scope>NUCLEOTIDE SEQUENCE [LARGE SCALE GENOMIC DNA]</scope>
    <source>
        <strain evidence="5">Wikel</strain>
        <strain evidence="3">Wikel colony</strain>
    </source>
</reference>
<dbReference type="InterPro" id="IPR015425">
    <property type="entry name" value="FH2_Formin"/>
</dbReference>
<dbReference type="AlphaFoldDB" id="B7P5E0"/>
<accession>B7P5E0</accession>
<reference evidence="4" key="2">
    <citation type="submission" date="2020-05" db="UniProtKB">
        <authorList>
            <consortium name="EnsemblMetazoa"/>
        </authorList>
    </citation>
    <scope>IDENTIFICATION</scope>
    <source>
        <strain evidence="4">wikel</strain>
    </source>
</reference>
<dbReference type="EMBL" id="ABJB010370914">
    <property type="status" value="NOT_ANNOTATED_CDS"/>
    <property type="molecule type" value="Genomic_DNA"/>
</dbReference>
<feature type="region of interest" description="Disordered" evidence="1">
    <location>
        <begin position="116"/>
        <end position="195"/>
    </location>
</feature>